<gene>
    <name evidence="1" type="ORF">Zm00014a_033169</name>
</gene>
<sequence>VWEQSFSAVLKQYCSFEQYCGIIYFEVFGNSSEISVY</sequence>
<feature type="non-terminal residue" evidence="1">
    <location>
        <position position="1"/>
    </location>
</feature>
<evidence type="ECO:0000313" key="1">
    <source>
        <dbReference type="EMBL" id="PWZ18148.1"/>
    </source>
</evidence>
<dbReference type="AlphaFoldDB" id="A0A3L6EC48"/>
<organism evidence="1 2">
    <name type="scientific">Zea mays</name>
    <name type="common">Maize</name>
    <dbReference type="NCBI Taxonomy" id="4577"/>
    <lineage>
        <taxon>Eukaryota</taxon>
        <taxon>Viridiplantae</taxon>
        <taxon>Streptophyta</taxon>
        <taxon>Embryophyta</taxon>
        <taxon>Tracheophyta</taxon>
        <taxon>Spermatophyta</taxon>
        <taxon>Magnoliopsida</taxon>
        <taxon>Liliopsida</taxon>
        <taxon>Poales</taxon>
        <taxon>Poaceae</taxon>
        <taxon>PACMAD clade</taxon>
        <taxon>Panicoideae</taxon>
        <taxon>Andropogonodae</taxon>
        <taxon>Andropogoneae</taxon>
        <taxon>Tripsacinae</taxon>
        <taxon>Zea</taxon>
    </lineage>
</organism>
<comment type="caution">
    <text evidence="1">The sequence shown here is derived from an EMBL/GenBank/DDBJ whole genome shotgun (WGS) entry which is preliminary data.</text>
</comment>
<dbReference type="Proteomes" id="UP000251960">
    <property type="component" value="Chromosome 6"/>
</dbReference>
<protein>
    <submittedName>
        <fullName evidence="1">Uncharacterized protein</fullName>
    </submittedName>
</protein>
<reference evidence="1 2" key="1">
    <citation type="journal article" date="2018" name="Nat. Genet.">
        <title>Extensive intraspecific gene order and gene structural variations between Mo17 and other maize genomes.</title>
        <authorList>
            <person name="Sun S."/>
            <person name="Zhou Y."/>
            <person name="Chen J."/>
            <person name="Shi J."/>
            <person name="Zhao H."/>
            <person name="Zhao H."/>
            <person name="Song W."/>
            <person name="Zhang M."/>
            <person name="Cui Y."/>
            <person name="Dong X."/>
            <person name="Liu H."/>
            <person name="Ma X."/>
            <person name="Jiao Y."/>
            <person name="Wang B."/>
            <person name="Wei X."/>
            <person name="Stein J.C."/>
            <person name="Glaubitz J.C."/>
            <person name="Lu F."/>
            <person name="Yu G."/>
            <person name="Liang C."/>
            <person name="Fengler K."/>
            <person name="Li B."/>
            <person name="Rafalski A."/>
            <person name="Schnable P.S."/>
            <person name="Ware D.H."/>
            <person name="Buckler E.S."/>
            <person name="Lai J."/>
        </authorList>
    </citation>
    <scope>NUCLEOTIDE SEQUENCE [LARGE SCALE GENOMIC DNA]</scope>
    <source>
        <strain evidence="2">cv. Missouri 17</strain>
        <tissue evidence="1">Seedling</tissue>
    </source>
</reference>
<evidence type="ECO:0000313" key="2">
    <source>
        <dbReference type="Proteomes" id="UP000251960"/>
    </source>
</evidence>
<dbReference type="EMBL" id="NCVQ01000007">
    <property type="protein sequence ID" value="PWZ18148.1"/>
    <property type="molecule type" value="Genomic_DNA"/>
</dbReference>
<accession>A0A3L6EC48</accession>
<proteinExistence type="predicted"/>
<name>A0A3L6EC48_MAIZE</name>